<organism evidence="3 4">
    <name type="scientific">Streptomyces lateritius</name>
    <dbReference type="NCBI Taxonomy" id="67313"/>
    <lineage>
        <taxon>Bacteria</taxon>
        <taxon>Bacillati</taxon>
        <taxon>Actinomycetota</taxon>
        <taxon>Actinomycetes</taxon>
        <taxon>Kitasatosporales</taxon>
        <taxon>Streptomycetaceae</taxon>
        <taxon>Streptomyces</taxon>
    </lineage>
</organism>
<comment type="caution">
    <text evidence="3">The sequence shown here is derived from an EMBL/GenBank/DDBJ whole genome shotgun (WGS) entry which is preliminary data.</text>
</comment>
<feature type="region of interest" description="Disordered" evidence="1">
    <location>
        <begin position="47"/>
        <end position="83"/>
    </location>
</feature>
<gene>
    <name evidence="3" type="ORF">ACF05T_27710</name>
</gene>
<dbReference type="RefSeq" id="WP_391936760.1">
    <property type="nucleotide sequence ID" value="NZ_JBIBSM010000017.1"/>
</dbReference>
<protein>
    <submittedName>
        <fullName evidence="3">DUF6479 family protein</fullName>
    </submittedName>
</protein>
<keyword evidence="2" id="KW-1133">Transmembrane helix</keyword>
<dbReference type="Proteomes" id="UP001603013">
    <property type="component" value="Unassembled WGS sequence"/>
</dbReference>
<keyword evidence="4" id="KW-1185">Reference proteome</keyword>
<reference evidence="3 4" key="1">
    <citation type="submission" date="2024-10" db="EMBL/GenBank/DDBJ databases">
        <title>The Natural Products Discovery Center: Release of the First 8490 Sequenced Strains for Exploring Actinobacteria Biosynthetic Diversity.</title>
        <authorList>
            <person name="Kalkreuter E."/>
            <person name="Kautsar S.A."/>
            <person name="Yang D."/>
            <person name="Bader C.D."/>
            <person name="Teijaro C.N."/>
            <person name="Fluegel L."/>
            <person name="Davis C.M."/>
            <person name="Simpson J.R."/>
            <person name="Lauterbach L."/>
            <person name="Steele A.D."/>
            <person name="Gui C."/>
            <person name="Meng S."/>
            <person name="Li G."/>
            <person name="Viehrig K."/>
            <person name="Ye F."/>
            <person name="Su P."/>
            <person name="Kiefer A.F."/>
            <person name="Nichols A."/>
            <person name="Cepeda A.J."/>
            <person name="Yan W."/>
            <person name="Fan B."/>
            <person name="Jiang Y."/>
            <person name="Adhikari A."/>
            <person name="Zheng C.-J."/>
            <person name="Schuster L."/>
            <person name="Cowan T.M."/>
            <person name="Smanski M.J."/>
            <person name="Chevrette M.G."/>
            <person name="De Carvalho L.P.S."/>
            <person name="Shen B."/>
        </authorList>
    </citation>
    <scope>NUCLEOTIDE SEQUENCE [LARGE SCALE GENOMIC DNA]</scope>
    <source>
        <strain evidence="3 4">NPDC015755</strain>
    </source>
</reference>
<dbReference type="InterPro" id="IPR045513">
    <property type="entry name" value="DUF6479"/>
</dbReference>
<feature type="compositionally biased region" description="Basic and acidic residues" evidence="1">
    <location>
        <begin position="64"/>
        <end position="83"/>
    </location>
</feature>
<evidence type="ECO:0000313" key="4">
    <source>
        <dbReference type="Proteomes" id="UP001603013"/>
    </source>
</evidence>
<evidence type="ECO:0000256" key="2">
    <source>
        <dbReference type="SAM" id="Phobius"/>
    </source>
</evidence>
<sequence length="83" mass="8868">MIAHTLAADSPVTLAAAGSNALLFAVAIGVVIVGVLLGAFYWGSRRAARRRRPVGDPTQANARHGRDSWSTPEHDPDLGDHRR</sequence>
<proteinExistence type="predicted"/>
<keyword evidence="2" id="KW-0472">Membrane</keyword>
<dbReference type="Pfam" id="PF20087">
    <property type="entry name" value="DUF6479"/>
    <property type="match status" value="1"/>
</dbReference>
<feature type="transmembrane region" description="Helical" evidence="2">
    <location>
        <begin position="21"/>
        <end position="42"/>
    </location>
</feature>
<keyword evidence="2" id="KW-0812">Transmembrane</keyword>
<dbReference type="EMBL" id="JBIBSM010000017">
    <property type="protein sequence ID" value="MFF8279850.1"/>
    <property type="molecule type" value="Genomic_DNA"/>
</dbReference>
<evidence type="ECO:0000256" key="1">
    <source>
        <dbReference type="SAM" id="MobiDB-lite"/>
    </source>
</evidence>
<name>A0ABW6YJW4_9ACTN</name>
<evidence type="ECO:0000313" key="3">
    <source>
        <dbReference type="EMBL" id="MFF8279850.1"/>
    </source>
</evidence>
<accession>A0ABW6YJW4</accession>